<evidence type="ECO:0000313" key="2">
    <source>
        <dbReference type="Proteomes" id="UP000322234"/>
    </source>
</evidence>
<evidence type="ECO:0000313" key="1">
    <source>
        <dbReference type="EMBL" id="MXQ90928.1"/>
    </source>
</evidence>
<name>A0A6B0RLE8_9CETA</name>
<organism evidence="1 2">
    <name type="scientific">Bos mutus</name>
    <name type="common">wild yak</name>
    <dbReference type="NCBI Taxonomy" id="72004"/>
    <lineage>
        <taxon>Eukaryota</taxon>
        <taxon>Metazoa</taxon>
        <taxon>Chordata</taxon>
        <taxon>Craniata</taxon>
        <taxon>Vertebrata</taxon>
        <taxon>Euteleostomi</taxon>
        <taxon>Mammalia</taxon>
        <taxon>Eutheria</taxon>
        <taxon>Laurasiatheria</taxon>
        <taxon>Artiodactyla</taxon>
        <taxon>Ruminantia</taxon>
        <taxon>Pecora</taxon>
        <taxon>Bovidae</taxon>
        <taxon>Bovinae</taxon>
        <taxon>Bos</taxon>
    </lineage>
</organism>
<sequence>MRSGNQISRLAIKSGNHISDIFKLLCGTLQFSFNLHSSKQLRDNFSYENKCFRDVSKHPLVTMKTMDTHPGDYTATDARTATLQDDSVRLQTPRFLQDEPQTSLQDCYDAIPNVYSPQAQQYHAAEEVPSETVPSGLFLNKDVWLLRNQCFSGYCGR</sequence>
<accession>A0A6B0RLE8</accession>
<protein>
    <submittedName>
        <fullName evidence="1">Uncharacterized protein</fullName>
    </submittedName>
</protein>
<proteinExistence type="predicted"/>
<dbReference type="Proteomes" id="UP000322234">
    <property type="component" value="Unassembled WGS sequence"/>
</dbReference>
<dbReference type="EMBL" id="VBQZ03000067">
    <property type="protein sequence ID" value="MXQ90928.1"/>
    <property type="molecule type" value="Genomic_DNA"/>
</dbReference>
<gene>
    <name evidence="1" type="ORF">E5288_WYG005519</name>
</gene>
<comment type="caution">
    <text evidence="1">The sequence shown here is derived from an EMBL/GenBank/DDBJ whole genome shotgun (WGS) entry which is preliminary data.</text>
</comment>
<dbReference type="AlphaFoldDB" id="A0A6B0RLE8"/>
<reference evidence="1" key="1">
    <citation type="submission" date="2019-10" db="EMBL/GenBank/DDBJ databases">
        <title>The sequence and de novo assembly of the wild yak genome.</title>
        <authorList>
            <person name="Liu Y."/>
        </authorList>
    </citation>
    <scope>NUCLEOTIDE SEQUENCE [LARGE SCALE GENOMIC DNA]</scope>
    <source>
        <strain evidence="1">WY2019</strain>
    </source>
</reference>
<keyword evidence="2" id="KW-1185">Reference proteome</keyword>